<reference evidence="1 2" key="2">
    <citation type="submission" date="2018-11" db="EMBL/GenBank/DDBJ databases">
        <authorList>
            <consortium name="Pathogen Informatics"/>
        </authorList>
    </citation>
    <scope>NUCLEOTIDE SEQUENCE [LARGE SCALE GENOMIC DNA]</scope>
</reference>
<dbReference type="PANTHER" id="PTHR39369">
    <property type="entry name" value="LIN-24 (TWENTY-FOUR) LIKE"/>
    <property type="match status" value="1"/>
</dbReference>
<dbReference type="Proteomes" id="UP000270296">
    <property type="component" value="Unassembled WGS sequence"/>
</dbReference>
<accession>A0A183IF90</accession>
<dbReference type="WBParaSite" id="SBAD_0000239001-mRNA-1">
    <property type="protein sequence ID" value="SBAD_0000239001-mRNA-1"/>
    <property type="gene ID" value="SBAD_0000239001"/>
</dbReference>
<proteinExistence type="predicted"/>
<evidence type="ECO:0000313" key="1">
    <source>
        <dbReference type="EMBL" id="VDO97121.1"/>
    </source>
</evidence>
<dbReference type="SUPFAM" id="SSF56973">
    <property type="entry name" value="Aerolisin/ETX pore-forming domain"/>
    <property type="match status" value="1"/>
</dbReference>
<dbReference type="Gene3D" id="2.170.15.10">
    <property type="entry name" value="Proaerolysin, chain A, domain 3"/>
    <property type="match status" value="1"/>
</dbReference>
<organism evidence="3">
    <name type="scientific">Soboliphyme baturini</name>
    <dbReference type="NCBI Taxonomy" id="241478"/>
    <lineage>
        <taxon>Eukaryota</taxon>
        <taxon>Metazoa</taxon>
        <taxon>Ecdysozoa</taxon>
        <taxon>Nematoda</taxon>
        <taxon>Enoplea</taxon>
        <taxon>Dorylaimia</taxon>
        <taxon>Dioctophymatida</taxon>
        <taxon>Dioctophymatoidea</taxon>
        <taxon>Soboliphymatidae</taxon>
        <taxon>Soboliphyme</taxon>
    </lineage>
</organism>
<dbReference type="PANTHER" id="PTHR39369:SF6">
    <property type="entry name" value="LIN-24 (TWENTY-FOUR) LIKE"/>
    <property type="match status" value="1"/>
</dbReference>
<reference evidence="3" key="1">
    <citation type="submission" date="2016-06" db="UniProtKB">
        <authorList>
            <consortium name="WormBaseParasite"/>
        </authorList>
    </citation>
    <scope>IDENTIFICATION</scope>
</reference>
<dbReference type="AlphaFoldDB" id="A0A183IF90"/>
<name>A0A183IF90_9BILA</name>
<protein>
    <submittedName>
        <fullName evidence="3">Alpha-type protein kinase domain-containing protein</fullName>
    </submittedName>
</protein>
<gene>
    <name evidence="1" type="ORF">SBAD_LOCUS2284</name>
</gene>
<dbReference type="EMBL" id="UZAM01007159">
    <property type="protein sequence ID" value="VDO97121.1"/>
    <property type="molecule type" value="Genomic_DNA"/>
</dbReference>
<keyword evidence="2" id="KW-1185">Reference proteome</keyword>
<dbReference type="CDD" id="cd20237">
    <property type="entry name" value="PFM_LIN24-like"/>
    <property type="match status" value="1"/>
</dbReference>
<sequence>MVLPGSSNSTSPKSKPNSENVFDLEALILRWARQIFDITKTKEQARIPKDFLEFTINWKQAKFHYGSPTYSGIPSFKKRHDPRCQVQPQLLFRTYFVNKTNQEQEYSFKAERVTRSACTVIIEQGLTRGAEFGLKLATPCEVLEANAGFKREITLANIDEDTVEEEMTWGVDSALRVPPMTETTAELIMTEAHCSSNFTMETRMHGRVIVSVTNLRDNNSLVTVIEGNLADIMQKEICSGLRGFRIDKNVVIAEYKGQCYFRFGLEQRINITSKPLQPS</sequence>
<dbReference type="OrthoDB" id="9977517at2759"/>
<evidence type="ECO:0000313" key="3">
    <source>
        <dbReference type="WBParaSite" id="SBAD_0000239001-mRNA-1"/>
    </source>
</evidence>
<evidence type="ECO:0000313" key="2">
    <source>
        <dbReference type="Proteomes" id="UP000270296"/>
    </source>
</evidence>